<dbReference type="PROSITE" id="PS51755">
    <property type="entry name" value="OMPR_PHOB"/>
    <property type="match status" value="1"/>
</dbReference>
<proteinExistence type="predicted"/>
<keyword evidence="2" id="KW-0902">Two-component regulatory system</keyword>
<dbReference type="PROSITE" id="PS50110">
    <property type="entry name" value="RESPONSE_REGULATORY"/>
    <property type="match status" value="1"/>
</dbReference>
<dbReference type="CDD" id="cd17536">
    <property type="entry name" value="REC_YesN-like"/>
    <property type="match status" value="1"/>
</dbReference>
<evidence type="ECO:0000256" key="7">
    <source>
        <dbReference type="PROSITE-ProRule" id="PRU01091"/>
    </source>
</evidence>
<keyword evidence="1 6" id="KW-0597">Phosphoprotein</keyword>
<protein>
    <submittedName>
        <fullName evidence="10">Two-component system response regulator</fullName>
    </submittedName>
</protein>
<dbReference type="PANTHER" id="PTHR48111">
    <property type="entry name" value="REGULATOR OF RPOS"/>
    <property type="match status" value="1"/>
</dbReference>
<accession>A0A347THZ8</accession>
<reference evidence="10 11" key="1">
    <citation type="submission" date="2018-08" db="EMBL/GenBank/DDBJ databases">
        <title>Complete genome of the Arcobacter marinus type strain JCM 15502.</title>
        <authorList>
            <person name="Miller W.G."/>
            <person name="Yee E."/>
            <person name="Huynh S."/>
            <person name="Parker C.T."/>
        </authorList>
    </citation>
    <scope>NUCLEOTIDE SEQUENCE [LARGE SCALE GENOMIC DNA]</scope>
    <source>
        <strain evidence="10 11">JCM 15502</strain>
    </source>
</reference>
<feature type="modified residue" description="4-aspartylphosphate" evidence="6">
    <location>
        <position position="64"/>
    </location>
</feature>
<dbReference type="InterPro" id="IPR001867">
    <property type="entry name" value="OmpR/PhoB-type_DNA-bd"/>
</dbReference>
<dbReference type="SUPFAM" id="SSF46894">
    <property type="entry name" value="C-terminal effector domain of the bipartite response regulators"/>
    <property type="match status" value="1"/>
</dbReference>
<evidence type="ECO:0000256" key="1">
    <source>
        <dbReference type="ARBA" id="ARBA00022553"/>
    </source>
</evidence>
<dbReference type="Gene3D" id="1.10.10.10">
    <property type="entry name" value="Winged helix-like DNA-binding domain superfamily/Winged helix DNA-binding domain"/>
    <property type="match status" value="1"/>
</dbReference>
<sequence length="233" mass="27666">MYNSFMLKEEYKKLKVLYVEDEDFIRANAVSYLKRFFHDVYEANDAYMALELIEKKQPHLVITDIKMPKLSGLDMIRRVRQTDEKTQFIVLSAFTNKDYLLDAIDLGLVKYLSKPIKHDTIFPLLLKCAKHSFENENNKKFINETTYFDSFEKLLKVDEQEIKLTKSEMLFLELLCVNSPKVVSYEEIQEFVWEDEFMSDNAIRLLVRDLRKKLPCKAIKNVSKIGYKIELFK</sequence>
<evidence type="ECO:0000256" key="6">
    <source>
        <dbReference type="PROSITE-ProRule" id="PRU00169"/>
    </source>
</evidence>
<evidence type="ECO:0000256" key="3">
    <source>
        <dbReference type="ARBA" id="ARBA00023015"/>
    </source>
</evidence>
<dbReference type="InterPro" id="IPR001789">
    <property type="entry name" value="Sig_transdc_resp-reg_receiver"/>
</dbReference>
<organism evidence="10 11">
    <name type="scientific">Malaciobacter marinus</name>
    <dbReference type="NCBI Taxonomy" id="505249"/>
    <lineage>
        <taxon>Bacteria</taxon>
        <taxon>Pseudomonadati</taxon>
        <taxon>Campylobacterota</taxon>
        <taxon>Epsilonproteobacteria</taxon>
        <taxon>Campylobacterales</taxon>
        <taxon>Arcobacteraceae</taxon>
        <taxon>Malaciobacter</taxon>
    </lineage>
</organism>
<evidence type="ECO:0000313" key="10">
    <source>
        <dbReference type="EMBL" id="AXX86226.1"/>
    </source>
</evidence>
<dbReference type="EMBL" id="CP032101">
    <property type="protein sequence ID" value="AXX86226.1"/>
    <property type="molecule type" value="Genomic_DNA"/>
</dbReference>
<dbReference type="GO" id="GO:0000156">
    <property type="term" value="F:phosphorelay response regulator activity"/>
    <property type="evidence" value="ECO:0007669"/>
    <property type="project" value="TreeGrafter"/>
</dbReference>
<dbReference type="Pfam" id="PF00072">
    <property type="entry name" value="Response_reg"/>
    <property type="match status" value="1"/>
</dbReference>
<dbReference type="InterPro" id="IPR036388">
    <property type="entry name" value="WH-like_DNA-bd_sf"/>
</dbReference>
<dbReference type="GO" id="GO:0000976">
    <property type="term" value="F:transcription cis-regulatory region binding"/>
    <property type="evidence" value="ECO:0007669"/>
    <property type="project" value="TreeGrafter"/>
</dbReference>
<feature type="domain" description="OmpR/PhoB-type" evidence="9">
    <location>
        <begin position="136"/>
        <end position="231"/>
    </location>
</feature>
<dbReference type="AlphaFoldDB" id="A0A347THZ8"/>
<gene>
    <name evidence="10" type="ORF">AMRN_0458</name>
</gene>
<evidence type="ECO:0000313" key="11">
    <source>
        <dbReference type="Proteomes" id="UP000264693"/>
    </source>
</evidence>
<dbReference type="Proteomes" id="UP000264693">
    <property type="component" value="Chromosome"/>
</dbReference>
<dbReference type="InterPro" id="IPR011006">
    <property type="entry name" value="CheY-like_superfamily"/>
</dbReference>
<keyword evidence="3" id="KW-0805">Transcription regulation</keyword>
<dbReference type="PANTHER" id="PTHR48111:SF1">
    <property type="entry name" value="TWO-COMPONENT RESPONSE REGULATOR ORR33"/>
    <property type="match status" value="1"/>
</dbReference>
<dbReference type="GO" id="GO:0005829">
    <property type="term" value="C:cytosol"/>
    <property type="evidence" value="ECO:0007669"/>
    <property type="project" value="TreeGrafter"/>
</dbReference>
<evidence type="ECO:0000259" key="9">
    <source>
        <dbReference type="PROSITE" id="PS51755"/>
    </source>
</evidence>
<dbReference type="Gene3D" id="3.40.50.2300">
    <property type="match status" value="1"/>
</dbReference>
<dbReference type="Pfam" id="PF00486">
    <property type="entry name" value="Trans_reg_C"/>
    <property type="match status" value="1"/>
</dbReference>
<feature type="domain" description="Response regulatory" evidence="8">
    <location>
        <begin position="15"/>
        <end position="129"/>
    </location>
</feature>
<dbReference type="GO" id="GO:0006355">
    <property type="term" value="P:regulation of DNA-templated transcription"/>
    <property type="evidence" value="ECO:0007669"/>
    <property type="project" value="InterPro"/>
</dbReference>
<dbReference type="CDD" id="cd00383">
    <property type="entry name" value="trans_reg_C"/>
    <property type="match status" value="1"/>
</dbReference>
<dbReference type="SMART" id="SM00862">
    <property type="entry name" value="Trans_reg_C"/>
    <property type="match status" value="1"/>
</dbReference>
<keyword evidence="5" id="KW-0804">Transcription</keyword>
<name>A0A347THZ8_9BACT</name>
<dbReference type="InterPro" id="IPR016032">
    <property type="entry name" value="Sig_transdc_resp-reg_C-effctor"/>
</dbReference>
<dbReference type="KEGG" id="amar:AMRN_0458"/>
<evidence type="ECO:0000256" key="4">
    <source>
        <dbReference type="ARBA" id="ARBA00023125"/>
    </source>
</evidence>
<dbReference type="InterPro" id="IPR039420">
    <property type="entry name" value="WalR-like"/>
</dbReference>
<evidence type="ECO:0000256" key="2">
    <source>
        <dbReference type="ARBA" id="ARBA00023012"/>
    </source>
</evidence>
<feature type="DNA-binding region" description="OmpR/PhoB-type" evidence="7">
    <location>
        <begin position="136"/>
        <end position="231"/>
    </location>
</feature>
<evidence type="ECO:0000256" key="5">
    <source>
        <dbReference type="ARBA" id="ARBA00023163"/>
    </source>
</evidence>
<evidence type="ECO:0000259" key="8">
    <source>
        <dbReference type="PROSITE" id="PS50110"/>
    </source>
</evidence>
<dbReference type="SMART" id="SM00448">
    <property type="entry name" value="REC"/>
    <property type="match status" value="1"/>
</dbReference>
<dbReference type="GO" id="GO:0032993">
    <property type="term" value="C:protein-DNA complex"/>
    <property type="evidence" value="ECO:0007669"/>
    <property type="project" value="TreeGrafter"/>
</dbReference>
<keyword evidence="4 7" id="KW-0238">DNA-binding</keyword>
<dbReference type="SUPFAM" id="SSF52172">
    <property type="entry name" value="CheY-like"/>
    <property type="match status" value="1"/>
</dbReference>